<dbReference type="Gene3D" id="3.80.30.30">
    <property type="match status" value="1"/>
</dbReference>
<feature type="compositionally biased region" description="Polar residues" evidence="4">
    <location>
        <begin position="23"/>
        <end position="37"/>
    </location>
</feature>
<evidence type="ECO:0000313" key="6">
    <source>
        <dbReference type="EMBL" id="NMM43227.1"/>
    </source>
</evidence>
<dbReference type="Pfam" id="PF04055">
    <property type="entry name" value="Radical_SAM"/>
    <property type="match status" value="1"/>
</dbReference>
<keyword evidence="3" id="KW-0411">Iron-sulfur</keyword>
<dbReference type="InterPro" id="IPR007197">
    <property type="entry name" value="rSAM"/>
</dbReference>
<dbReference type="SUPFAM" id="SSF102114">
    <property type="entry name" value="Radical SAM enzymes"/>
    <property type="match status" value="1"/>
</dbReference>
<dbReference type="InterPro" id="IPR006638">
    <property type="entry name" value="Elp3/MiaA/NifB-like_rSAM"/>
</dbReference>
<dbReference type="CDD" id="cd01335">
    <property type="entry name" value="Radical_SAM"/>
    <property type="match status" value="1"/>
</dbReference>
<dbReference type="GO" id="GO:0051536">
    <property type="term" value="F:iron-sulfur cluster binding"/>
    <property type="evidence" value="ECO:0007669"/>
    <property type="project" value="UniProtKB-KW"/>
</dbReference>
<dbReference type="EMBL" id="JABBNT010000001">
    <property type="protein sequence ID" value="NMM43227.1"/>
    <property type="molecule type" value="Genomic_DNA"/>
</dbReference>
<organism evidence="6 7">
    <name type="scientific">Pacificispira spongiicola</name>
    <dbReference type="NCBI Taxonomy" id="2729598"/>
    <lineage>
        <taxon>Bacteria</taxon>
        <taxon>Pseudomonadati</taxon>
        <taxon>Pseudomonadota</taxon>
        <taxon>Alphaproteobacteria</taxon>
        <taxon>Rhodospirillales</taxon>
        <taxon>Rhodospirillaceae</taxon>
        <taxon>Pacificispira</taxon>
    </lineage>
</organism>
<evidence type="ECO:0000256" key="2">
    <source>
        <dbReference type="ARBA" id="ARBA00023004"/>
    </source>
</evidence>
<dbReference type="Proteomes" id="UP000539372">
    <property type="component" value="Unassembled WGS sequence"/>
</dbReference>
<dbReference type="NCBIfam" id="NF033668">
    <property type="entry name" value="rSAM_PA0069"/>
    <property type="match status" value="1"/>
</dbReference>
<dbReference type="RefSeq" id="WP_169623521.1">
    <property type="nucleotide sequence ID" value="NZ_JABBNT010000001.1"/>
</dbReference>
<feature type="domain" description="Elp3/MiaA/NifB-like radical SAM core" evidence="5">
    <location>
        <begin position="77"/>
        <end position="302"/>
    </location>
</feature>
<dbReference type="InterPro" id="IPR040086">
    <property type="entry name" value="MJ0683-like"/>
</dbReference>
<protein>
    <submittedName>
        <fullName evidence="6">PA0069 family radical SAM protein</fullName>
    </submittedName>
</protein>
<evidence type="ECO:0000256" key="4">
    <source>
        <dbReference type="SAM" id="MobiDB-lite"/>
    </source>
</evidence>
<keyword evidence="2" id="KW-0408">Iron</keyword>
<proteinExistence type="predicted"/>
<sequence>MTKRTPPHPSDDLPDLPVKGRGTLSNRSGRFEATNNQRVDDGWPGQGEDPPPSPRTRLGIDAARKIITRNDSPDVPFDRSINPYKGCEHGCVYCFARPTHAYLGLSPGLDFETRLFWKPNGVDLLKAELANPRYRCAPIAFGTNTDPYQPIEKETRLMRGFLEVLTGCAHPFSIVTKNAMVCRDIDLLAPASAANRARVTLSVTTLDRHLANKMEPRASTPMRRIDAIRRLRDAGVSVSVLAAPMIPGLNDHEMEDILAAAKDAGADSAGYVLLRLPLEIKDLFREWLEAHVPDRAAHVLSLIRQSRDGGLNHAQFGTRMRGTGAYADLIAQRFKLARKRYGLDGRSLAMDCTSFRPPAKPSAQLPLL</sequence>
<dbReference type="PANTHER" id="PTHR43432:SF3">
    <property type="entry name" value="SLR0285 PROTEIN"/>
    <property type="match status" value="1"/>
</dbReference>
<dbReference type="SFLD" id="SFLDG01084">
    <property type="entry name" value="Uncharacterised_Radical_SAM_Su"/>
    <property type="match status" value="1"/>
</dbReference>
<name>A0A7Y0DX45_9PROT</name>
<dbReference type="GO" id="GO:0003824">
    <property type="term" value="F:catalytic activity"/>
    <property type="evidence" value="ECO:0007669"/>
    <property type="project" value="InterPro"/>
</dbReference>
<dbReference type="GO" id="GO:0046872">
    <property type="term" value="F:metal ion binding"/>
    <property type="evidence" value="ECO:0007669"/>
    <property type="project" value="UniProtKB-KW"/>
</dbReference>
<feature type="region of interest" description="Disordered" evidence="4">
    <location>
        <begin position="1"/>
        <end position="57"/>
    </location>
</feature>
<evidence type="ECO:0000256" key="3">
    <source>
        <dbReference type="ARBA" id="ARBA00023014"/>
    </source>
</evidence>
<dbReference type="SMART" id="SM00729">
    <property type="entry name" value="Elp3"/>
    <property type="match status" value="1"/>
</dbReference>
<evidence type="ECO:0000313" key="7">
    <source>
        <dbReference type="Proteomes" id="UP000539372"/>
    </source>
</evidence>
<comment type="caution">
    <text evidence="6">The sequence shown here is derived from an EMBL/GenBank/DDBJ whole genome shotgun (WGS) entry which is preliminary data.</text>
</comment>
<accession>A0A7Y0DX45</accession>
<gene>
    <name evidence="6" type="ORF">HH303_01975</name>
</gene>
<dbReference type="AlphaFoldDB" id="A0A7Y0DX45"/>
<keyword evidence="7" id="KW-1185">Reference proteome</keyword>
<dbReference type="SFLD" id="SFLDS00029">
    <property type="entry name" value="Radical_SAM"/>
    <property type="match status" value="1"/>
</dbReference>
<evidence type="ECO:0000259" key="5">
    <source>
        <dbReference type="SMART" id="SM00729"/>
    </source>
</evidence>
<keyword evidence="1" id="KW-0479">Metal-binding</keyword>
<reference evidence="6 7" key="1">
    <citation type="submission" date="2020-04" db="EMBL/GenBank/DDBJ databases">
        <title>Rhodospirillaceae bacterium KN72 isolated from deep sea.</title>
        <authorList>
            <person name="Zhang D.-C."/>
        </authorList>
    </citation>
    <scope>NUCLEOTIDE SEQUENCE [LARGE SCALE GENOMIC DNA]</scope>
    <source>
        <strain evidence="6 7">KN72</strain>
    </source>
</reference>
<dbReference type="PANTHER" id="PTHR43432">
    <property type="entry name" value="SLR0285 PROTEIN"/>
    <property type="match status" value="1"/>
</dbReference>
<evidence type="ECO:0000256" key="1">
    <source>
        <dbReference type="ARBA" id="ARBA00022723"/>
    </source>
</evidence>
<dbReference type="InterPro" id="IPR058240">
    <property type="entry name" value="rSAM_sf"/>
</dbReference>